<feature type="domain" description="DUF5658" evidence="2">
    <location>
        <begin position="15"/>
        <end position="104"/>
    </location>
</feature>
<dbReference type="InterPro" id="IPR043717">
    <property type="entry name" value="DUF5658"/>
</dbReference>
<organism evidence="3 4">
    <name type="scientific">Desulfosporosinus lacus DSM 15449</name>
    <dbReference type="NCBI Taxonomy" id="1121420"/>
    <lineage>
        <taxon>Bacteria</taxon>
        <taxon>Bacillati</taxon>
        <taxon>Bacillota</taxon>
        <taxon>Clostridia</taxon>
        <taxon>Eubacteriales</taxon>
        <taxon>Desulfitobacteriaceae</taxon>
        <taxon>Desulfosporosinus</taxon>
    </lineage>
</organism>
<reference evidence="4" key="1">
    <citation type="submission" date="2016-11" db="EMBL/GenBank/DDBJ databases">
        <authorList>
            <person name="Varghese N."/>
            <person name="Submissions S."/>
        </authorList>
    </citation>
    <scope>NUCLEOTIDE SEQUENCE [LARGE SCALE GENOMIC DNA]</scope>
    <source>
        <strain evidence="4">DSM 15449</strain>
    </source>
</reference>
<accession>A0A1M5QI87</accession>
<feature type="transmembrane region" description="Helical" evidence="1">
    <location>
        <begin position="53"/>
        <end position="71"/>
    </location>
</feature>
<dbReference type="Pfam" id="PF18902">
    <property type="entry name" value="DUF5658"/>
    <property type="match status" value="1"/>
</dbReference>
<dbReference type="STRING" id="1121420.SAMN02746098_00271"/>
<gene>
    <name evidence="3" type="ORF">SAMN02746098_00271</name>
</gene>
<dbReference type="RefSeq" id="WP_052693034.1">
    <property type="nucleotide sequence ID" value="NZ_FQXJ01000003.1"/>
</dbReference>
<keyword evidence="4" id="KW-1185">Reference proteome</keyword>
<evidence type="ECO:0000256" key="1">
    <source>
        <dbReference type="SAM" id="Phobius"/>
    </source>
</evidence>
<dbReference type="EMBL" id="FQXJ01000003">
    <property type="protein sequence ID" value="SHH13837.1"/>
    <property type="molecule type" value="Genomic_DNA"/>
</dbReference>
<name>A0A1M5QI87_9FIRM</name>
<keyword evidence="1" id="KW-0812">Transmembrane</keyword>
<protein>
    <recommendedName>
        <fullName evidence="2">DUF5658 domain-containing protein</fullName>
    </recommendedName>
</protein>
<feature type="transmembrane region" description="Helical" evidence="1">
    <location>
        <begin position="12"/>
        <end position="33"/>
    </location>
</feature>
<evidence type="ECO:0000313" key="4">
    <source>
        <dbReference type="Proteomes" id="UP000183954"/>
    </source>
</evidence>
<evidence type="ECO:0000259" key="2">
    <source>
        <dbReference type="Pfam" id="PF18902"/>
    </source>
</evidence>
<feature type="transmembrane region" description="Helical" evidence="1">
    <location>
        <begin position="83"/>
        <end position="104"/>
    </location>
</feature>
<proteinExistence type="predicted"/>
<evidence type="ECO:0000313" key="3">
    <source>
        <dbReference type="EMBL" id="SHH13837.1"/>
    </source>
</evidence>
<dbReference type="AlphaFoldDB" id="A0A1M5QI87"/>
<sequence>MNFWSRDRSIIVSSIVLFALSVIDGALTLWGLGQGVIEEVNPVMRWLIEENPIVFMTVKLSLPVMLGFVLWEIRDRSRKFVACSLWLVLIVYSVVMMFHAYWILVYE</sequence>
<dbReference type="Proteomes" id="UP000183954">
    <property type="component" value="Unassembled WGS sequence"/>
</dbReference>
<keyword evidence="1" id="KW-0472">Membrane</keyword>
<keyword evidence="1" id="KW-1133">Transmembrane helix</keyword>